<dbReference type="SUPFAM" id="SSF143011">
    <property type="entry name" value="RelE-like"/>
    <property type="match status" value="1"/>
</dbReference>
<dbReference type="Gene3D" id="3.30.2310.20">
    <property type="entry name" value="RelE-like"/>
    <property type="match status" value="1"/>
</dbReference>
<dbReference type="GO" id="GO:0016787">
    <property type="term" value="F:hydrolase activity"/>
    <property type="evidence" value="ECO:0007669"/>
    <property type="project" value="UniProtKB-KW"/>
</dbReference>
<evidence type="ECO:0000256" key="2">
    <source>
        <dbReference type="ARBA" id="ARBA00022649"/>
    </source>
</evidence>
<dbReference type="GO" id="GO:0006401">
    <property type="term" value="P:RNA catabolic process"/>
    <property type="evidence" value="ECO:0007669"/>
    <property type="project" value="InterPro"/>
</dbReference>
<dbReference type="EMBL" id="FTPU01000009">
    <property type="protein sequence ID" value="SIT96446.1"/>
    <property type="molecule type" value="Genomic_DNA"/>
</dbReference>
<evidence type="ECO:0000313" key="7">
    <source>
        <dbReference type="EMBL" id="SIT96446.1"/>
    </source>
</evidence>
<protein>
    <recommendedName>
        <fullName evidence="6">Putative mRNA interferase YoeB</fullName>
    </recommendedName>
</protein>
<keyword evidence="2" id="KW-1277">Toxin-antitoxin system</keyword>
<dbReference type="PANTHER" id="PTHR38039:SF1">
    <property type="entry name" value="TOXIN YOEB"/>
    <property type="match status" value="1"/>
</dbReference>
<dbReference type="AlphaFoldDB" id="A0A1U7PSA3"/>
<name>A0A1U7PSA3_9FLAO</name>
<reference evidence="8" key="1">
    <citation type="submission" date="2016-10" db="EMBL/GenBank/DDBJ databases">
        <authorList>
            <person name="Varghese N."/>
            <person name="Submissions S."/>
        </authorList>
    </citation>
    <scope>NUCLEOTIDE SEQUENCE [LARGE SCALE GENOMIC DNA]</scope>
    <source>
        <strain evidence="8">DSM 19482</strain>
    </source>
</reference>
<evidence type="ECO:0000256" key="1">
    <source>
        <dbReference type="ARBA" id="ARBA00008172"/>
    </source>
</evidence>
<evidence type="ECO:0000256" key="4">
    <source>
        <dbReference type="ARBA" id="ARBA00022759"/>
    </source>
</evidence>
<dbReference type="InterPro" id="IPR035093">
    <property type="entry name" value="RelE/ParE_toxin_dom_sf"/>
</dbReference>
<evidence type="ECO:0000313" key="8">
    <source>
        <dbReference type="Proteomes" id="UP000187261"/>
    </source>
</evidence>
<gene>
    <name evidence="7" type="ORF">SAMN05660493_01126</name>
</gene>
<dbReference type="Pfam" id="PF06769">
    <property type="entry name" value="YoeB_toxin"/>
    <property type="match status" value="1"/>
</dbReference>
<organism evidence="7 8">
    <name type="scientific">Epilithonimonas bovis DSM 19482</name>
    <dbReference type="NCBI Taxonomy" id="1121284"/>
    <lineage>
        <taxon>Bacteria</taxon>
        <taxon>Pseudomonadati</taxon>
        <taxon>Bacteroidota</taxon>
        <taxon>Flavobacteriia</taxon>
        <taxon>Flavobacteriales</taxon>
        <taxon>Weeksellaceae</taxon>
        <taxon>Chryseobacterium group</taxon>
        <taxon>Epilithonimonas</taxon>
    </lineage>
</organism>
<accession>A0A1U7PSA3</accession>
<keyword evidence="4" id="KW-0255">Endonuclease</keyword>
<evidence type="ECO:0000256" key="3">
    <source>
        <dbReference type="ARBA" id="ARBA00022722"/>
    </source>
</evidence>
<evidence type="ECO:0000256" key="6">
    <source>
        <dbReference type="ARBA" id="ARBA00030388"/>
    </source>
</evidence>
<keyword evidence="8" id="KW-1185">Reference proteome</keyword>
<sequence>MKKHRKAGSIILLKKIDKILDELRETPFDGIGKPEPLKYGRIGQWSRRIDQRHRLIYEVFEDEVLIEVISAFGHYDDK</sequence>
<dbReference type="NCBIfam" id="TIGR02116">
    <property type="entry name" value="toxin_Txe_YoeB"/>
    <property type="match status" value="1"/>
</dbReference>
<proteinExistence type="inferred from homology"/>
<dbReference type="InterPro" id="IPR009614">
    <property type="entry name" value="YoeB_toxin"/>
</dbReference>
<dbReference type="PANTHER" id="PTHR38039">
    <property type="entry name" value="TOXIN YOEB"/>
    <property type="match status" value="1"/>
</dbReference>
<keyword evidence="3" id="KW-0540">Nuclease</keyword>
<dbReference type="STRING" id="1121284.SAMN05660493_01126"/>
<dbReference type="GO" id="GO:0004519">
    <property type="term" value="F:endonuclease activity"/>
    <property type="evidence" value="ECO:0007669"/>
    <property type="project" value="UniProtKB-KW"/>
</dbReference>
<keyword evidence="5" id="KW-0378">Hydrolase</keyword>
<comment type="similarity">
    <text evidence="1">Belongs to the YoeB family.</text>
</comment>
<evidence type="ECO:0000256" key="5">
    <source>
        <dbReference type="ARBA" id="ARBA00022801"/>
    </source>
</evidence>
<dbReference type="Proteomes" id="UP000187261">
    <property type="component" value="Unassembled WGS sequence"/>
</dbReference>